<evidence type="ECO:0000313" key="1">
    <source>
        <dbReference type="EMBL" id="KAG2330301.1"/>
    </source>
</evidence>
<sequence length="112" mass="12914">MTHPYEEDRDMKALKRHNDMLGFVADAEYGISASCPCGGRIINKVSPEPKYPTDFDTFPGIKYFTCVKYENDGLHFRQPWVFGVQQEVDKLIKRVEEMAAEIAELKDKLTRP</sequence>
<accession>A0A8X7WHH1</accession>
<name>A0A8X7WHH1_BRACI</name>
<keyword evidence="2" id="KW-1185">Reference proteome</keyword>
<protein>
    <submittedName>
        <fullName evidence="1">Uncharacterized protein</fullName>
    </submittedName>
</protein>
<gene>
    <name evidence="1" type="ORF">Bca52824_001481</name>
</gene>
<organism evidence="1 2">
    <name type="scientific">Brassica carinata</name>
    <name type="common">Ethiopian mustard</name>
    <name type="synonym">Abyssinian cabbage</name>
    <dbReference type="NCBI Taxonomy" id="52824"/>
    <lineage>
        <taxon>Eukaryota</taxon>
        <taxon>Viridiplantae</taxon>
        <taxon>Streptophyta</taxon>
        <taxon>Embryophyta</taxon>
        <taxon>Tracheophyta</taxon>
        <taxon>Spermatophyta</taxon>
        <taxon>Magnoliopsida</taxon>
        <taxon>eudicotyledons</taxon>
        <taxon>Gunneridae</taxon>
        <taxon>Pentapetalae</taxon>
        <taxon>rosids</taxon>
        <taxon>malvids</taxon>
        <taxon>Brassicales</taxon>
        <taxon>Brassicaceae</taxon>
        <taxon>Brassiceae</taxon>
        <taxon>Brassica</taxon>
    </lineage>
</organism>
<evidence type="ECO:0000313" key="2">
    <source>
        <dbReference type="Proteomes" id="UP000886595"/>
    </source>
</evidence>
<dbReference type="AlphaFoldDB" id="A0A8X7WHH1"/>
<reference evidence="1 2" key="1">
    <citation type="submission" date="2020-02" db="EMBL/GenBank/DDBJ databases">
        <authorList>
            <person name="Ma Q."/>
            <person name="Huang Y."/>
            <person name="Song X."/>
            <person name="Pei D."/>
        </authorList>
    </citation>
    <scope>NUCLEOTIDE SEQUENCE [LARGE SCALE GENOMIC DNA]</scope>
    <source>
        <strain evidence="1">Sxm20200214</strain>
        <tissue evidence="1">Leaf</tissue>
    </source>
</reference>
<dbReference type="Proteomes" id="UP000886595">
    <property type="component" value="Unassembled WGS sequence"/>
</dbReference>
<proteinExistence type="predicted"/>
<dbReference type="EMBL" id="JAAMPC010000001">
    <property type="protein sequence ID" value="KAG2330301.1"/>
    <property type="molecule type" value="Genomic_DNA"/>
</dbReference>
<dbReference type="OrthoDB" id="1027079at2759"/>
<comment type="caution">
    <text evidence="1">The sequence shown here is derived from an EMBL/GenBank/DDBJ whole genome shotgun (WGS) entry which is preliminary data.</text>
</comment>